<organism evidence="2 3">
    <name type="scientific">Streptomyces sporangiiformans</name>
    <dbReference type="NCBI Taxonomy" id="2315329"/>
    <lineage>
        <taxon>Bacteria</taxon>
        <taxon>Bacillati</taxon>
        <taxon>Actinomycetota</taxon>
        <taxon>Actinomycetes</taxon>
        <taxon>Kitasatosporales</taxon>
        <taxon>Streptomycetaceae</taxon>
        <taxon>Streptomyces</taxon>
    </lineage>
</organism>
<dbReference type="AlphaFoldDB" id="A0A505DQL6"/>
<keyword evidence="3" id="KW-1185">Reference proteome</keyword>
<accession>A0A505DQL6</accession>
<comment type="caution">
    <text evidence="2">The sequence shown here is derived from an EMBL/GenBank/DDBJ whole genome shotgun (WGS) entry which is preliminary data.</text>
</comment>
<evidence type="ECO:0000313" key="2">
    <source>
        <dbReference type="EMBL" id="TPQ23574.1"/>
    </source>
</evidence>
<dbReference type="EMBL" id="VCHX02000044">
    <property type="protein sequence ID" value="TPQ23574.1"/>
    <property type="molecule type" value="Genomic_DNA"/>
</dbReference>
<dbReference type="InterPro" id="IPR009839">
    <property type="entry name" value="SseB_N"/>
</dbReference>
<evidence type="ECO:0000259" key="1">
    <source>
        <dbReference type="Pfam" id="PF07179"/>
    </source>
</evidence>
<name>A0A505DQL6_9ACTN</name>
<dbReference type="Proteomes" id="UP000317378">
    <property type="component" value="Unassembled WGS sequence"/>
</dbReference>
<feature type="domain" description="SseB protein N-terminal" evidence="1">
    <location>
        <begin position="75"/>
        <end position="183"/>
    </location>
</feature>
<sequence>MAATPSRTPVCRASATSARIPTPYAYRFRAGVTWVSEVRVLGASDSDRSPVTDTAIGRTVTDIHPQGGGGSAAQQALRAVVEGTVDEAALSTLARSEVLLPTGTDAEGPAPKALTLPVFEQEDGTELVPVFTTQDRMEQALPQIKRHRNVVLGVLAHGWPSERLSLVIDAGTPEELALTAHGVKELLDRNDT</sequence>
<protein>
    <submittedName>
        <fullName evidence="2">SseB family protein</fullName>
    </submittedName>
</protein>
<dbReference type="OrthoDB" id="4238317at2"/>
<reference evidence="2 3" key="1">
    <citation type="submission" date="2019-06" db="EMBL/GenBank/DDBJ databases">
        <title>Streptomyces sporangiiformans sp. nov., a novel actinomycete isolated from soil in Mount Song.</title>
        <authorList>
            <person name="Han L."/>
        </authorList>
    </citation>
    <scope>NUCLEOTIDE SEQUENCE [LARGE SCALE GENOMIC DNA]</scope>
    <source>
        <strain evidence="2 3">NEAU-SSA 1</strain>
    </source>
</reference>
<evidence type="ECO:0000313" key="3">
    <source>
        <dbReference type="Proteomes" id="UP000317378"/>
    </source>
</evidence>
<gene>
    <name evidence="2" type="ORF">FGD71_003070</name>
</gene>
<proteinExistence type="predicted"/>
<dbReference type="Pfam" id="PF07179">
    <property type="entry name" value="SseB"/>
    <property type="match status" value="1"/>
</dbReference>